<dbReference type="OrthoDB" id="9814407at2"/>
<evidence type="ECO:0000313" key="4">
    <source>
        <dbReference type="Proteomes" id="UP000199670"/>
    </source>
</evidence>
<reference evidence="4" key="1">
    <citation type="submission" date="2016-08" db="EMBL/GenBank/DDBJ databases">
        <authorList>
            <person name="Varghese N."/>
            <person name="Submissions Spin"/>
        </authorList>
    </citation>
    <scope>NUCLEOTIDE SEQUENCE [LARGE SCALE GENOMIC DNA]</scope>
    <source>
        <strain evidence="4">R-53248</strain>
    </source>
</reference>
<keyword evidence="4" id="KW-1185">Reference proteome</keyword>
<dbReference type="EMBL" id="FMAQ01000002">
    <property type="protein sequence ID" value="SCB87192.1"/>
    <property type="molecule type" value="Genomic_DNA"/>
</dbReference>
<dbReference type="InterPro" id="IPR011008">
    <property type="entry name" value="Dimeric_a/b-barrel"/>
</dbReference>
<organism evidence="3 4">
    <name type="scientific">Gilliamella bombicola</name>
    <dbReference type="NCBI Taxonomy" id="1798182"/>
    <lineage>
        <taxon>Bacteria</taxon>
        <taxon>Pseudomonadati</taxon>
        <taxon>Pseudomonadota</taxon>
        <taxon>Gammaproteobacteria</taxon>
        <taxon>Orbales</taxon>
        <taxon>Orbaceae</taxon>
        <taxon>Gilliamella</taxon>
    </lineage>
</organism>
<evidence type="ECO:0000259" key="2">
    <source>
        <dbReference type="Pfam" id="PF03795"/>
    </source>
</evidence>
<sequence length="93" mass="10557">MIIAALKFKKPMPEILAKLDEHNVFLDNYFAQNKFLASGLLESKTSGIILVMSDSIEEAKDIMKNDPFYIYDLVDFDYTLFNATKLSPSLSSK</sequence>
<name>A0A1C3ZY32_9GAMM</name>
<dbReference type="STRING" id="1798182.GA0061081_102145"/>
<evidence type="ECO:0000256" key="1">
    <source>
        <dbReference type="ARBA" id="ARBA00007689"/>
    </source>
</evidence>
<dbReference type="PANTHER" id="PTHR37828:SF1">
    <property type="entry name" value="YCII-RELATED DOMAIN-CONTAINING PROTEIN"/>
    <property type="match status" value="1"/>
</dbReference>
<comment type="similarity">
    <text evidence="1">Belongs to the YciI family.</text>
</comment>
<dbReference type="PANTHER" id="PTHR37828">
    <property type="entry name" value="GSR2449 PROTEIN"/>
    <property type="match status" value="1"/>
</dbReference>
<dbReference type="Pfam" id="PF03795">
    <property type="entry name" value="YCII"/>
    <property type="match status" value="1"/>
</dbReference>
<dbReference type="InterPro" id="IPR005545">
    <property type="entry name" value="YCII"/>
</dbReference>
<accession>A0A1C3ZY32</accession>
<dbReference type="Proteomes" id="UP000199670">
    <property type="component" value="Unassembled WGS sequence"/>
</dbReference>
<feature type="domain" description="YCII-related" evidence="2">
    <location>
        <begin position="7"/>
        <end position="69"/>
    </location>
</feature>
<gene>
    <name evidence="3" type="ORF">GA0061081_102145</name>
</gene>
<dbReference type="RefSeq" id="WP_065586252.1">
    <property type="nucleotide sequence ID" value="NZ_FMAQ01000002.1"/>
</dbReference>
<protein>
    <submittedName>
        <fullName evidence="3">Uncharacterized conserved protein YciI, contains a putative active-site phosphohistidine</fullName>
    </submittedName>
</protein>
<proteinExistence type="inferred from homology"/>
<dbReference type="SUPFAM" id="SSF54909">
    <property type="entry name" value="Dimeric alpha+beta barrel"/>
    <property type="match status" value="1"/>
</dbReference>
<dbReference type="AlphaFoldDB" id="A0A1C3ZY32"/>
<evidence type="ECO:0000313" key="3">
    <source>
        <dbReference type="EMBL" id="SCB87192.1"/>
    </source>
</evidence>